<reference evidence="14 15" key="1">
    <citation type="journal article" date="2014" name="Genome Announc.">
        <title>Draft Genome Sequence of the Iron-Oxidizing, Acidophilic, and Halotolerant 'Thiobacillus prosperus' Type Strain DSM 5130.</title>
        <authorList>
            <person name="Ossandon F.J."/>
            <person name="Cardenas J.P."/>
            <person name="Corbett M."/>
            <person name="Quatrini R."/>
            <person name="Holmes D.S."/>
            <person name="Watkin E."/>
        </authorList>
    </citation>
    <scope>NUCLEOTIDE SEQUENCE [LARGE SCALE GENOMIC DNA]</scope>
    <source>
        <strain evidence="14 15">DSM 5130</strain>
    </source>
</reference>
<feature type="transmembrane region" description="Helical" evidence="12">
    <location>
        <begin position="285"/>
        <end position="301"/>
    </location>
</feature>
<keyword evidence="15" id="KW-1185">Reference proteome</keyword>
<dbReference type="FunFam" id="1.20.120.1780:FF:000001">
    <property type="entry name" value="4-hydroxybenzoate octaprenyltransferase"/>
    <property type="match status" value="1"/>
</dbReference>
<comment type="pathway">
    <text evidence="12">Cofactor biosynthesis; ubiquinone biosynthesis.</text>
</comment>
<evidence type="ECO:0000256" key="5">
    <source>
        <dbReference type="ARBA" id="ARBA00022519"/>
    </source>
</evidence>
<dbReference type="Proteomes" id="UP000029273">
    <property type="component" value="Unassembled WGS sequence"/>
</dbReference>
<keyword evidence="11 12" id="KW-0472">Membrane</keyword>
<sequence length="303" mass="33674">MADTNPLLAALRPGHPLRERLWQYALLVRANRPIGALLLVWPMLWALWIAAEGRPDPWVLVVFLAGTWVMRSAGCAINDYADRDFDGHVARTRQRPLAAGHIRPIEAIGVFLALSLTAFLLVLSMNRETVYLSFAGVALAASYPFMKRFHHLPQVHLGAAFGWAVPMVWTAQTGAWPGPLAWLIFIAAVLWATIYDTLYAMADREDDLKIGLKSTAILFGDADRLIIGVLQVMMMATLFLIGRDAHLGWPYDLSLVVAAGMFVYQQLLIAYRVPEFCLRAFMNNNGFGFAVFAGVALSYLLRA</sequence>
<evidence type="ECO:0000256" key="4">
    <source>
        <dbReference type="ARBA" id="ARBA00022475"/>
    </source>
</evidence>
<protein>
    <recommendedName>
        <fullName evidence="12 13">4-hydroxybenzoate octaprenyltransferase</fullName>
        <ecNumber evidence="12 13">2.5.1.39</ecNumber>
    </recommendedName>
    <alternativeName>
        <fullName evidence="12">4-HB polyprenyltransferase</fullName>
    </alternativeName>
</protein>
<name>A0A1A6C145_9GAMM</name>
<evidence type="ECO:0000256" key="13">
    <source>
        <dbReference type="NCBIfam" id="TIGR01474"/>
    </source>
</evidence>
<keyword evidence="9 12" id="KW-0460">Magnesium</keyword>
<dbReference type="GO" id="GO:0006744">
    <property type="term" value="P:ubiquinone biosynthetic process"/>
    <property type="evidence" value="ECO:0007669"/>
    <property type="project" value="UniProtKB-UniRule"/>
</dbReference>
<keyword evidence="10 12" id="KW-1133">Transmembrane helix</keyword>
<evidence type="ECO:0000256" key="8">
    <source>
        <dbReference type="ARBA" id="ARBA00022692"/>
    </source>
</evidence>
<evidence type="ECO:0000256" key="11">
    <source>
        <dbReference type="ARBA" id="ARBA00023136"/>
    </source>
</evidence>
<dbReference type="UniPathway" id="UPA00232"/>
<dbReference type="NCBIfam" id="TIGR01474">
    <property type="entry name" value="ubiA_proteo"/>
    <property type="match status" value="1"/>
</dbReference>
<keyword evidence="4 12" id="KW-1003">Cell membrane</keyword>
<dbReference type="InterPro" id="IPR000537">
    <property type="entry name" value="UbiA_prenyltransferase"/>
</dbReference>
<comment type="cofactor">
    <cofactor evidence="1 12">
        <name>Mg(2+)</name>
        <dbReference type="ChEBI" id="CHEBI:18420"/>
    </cofactor>
</comment>
<dbReference type="InterPro" id="IPR030470">
    <property type="entry name" value="UbiA_prenylTrfase_CS"/>
</dbReference>
<dbReference type="CDD" id="cd13959">
    <property type="entry name" value="PT_UbiA_COQ2"/>
    <property type="match status" value="1"/>
</dbReference>
<dbReference type="InterPro" id="IPR006370">
    <property type="entry name" value="HB_polyprenyltransferase-like"/>
</dbReference>
<dbReference type="Pfam" id="PF01040">
    <property type="entry name" value="UbiA"/>
    <property type="match status" value="1"/>
</dbReference>
<feature type="transmembrane region" description="Helical" evidence="12">
    <location>
        <begin position="180"/>
        <end position="201"/>
    </location>
</feature>
<comment type="subcellular location">
    <subcellularLocation>
        <location evidence="12">Cell inner membrane</location>
        <topology evidence="12">Multi-pass membrane protein</topology>
    </subcellularLocation>
    <subcellularLocation>
        <location evidence="2">Membrane</location>
        <topology evidence="2">Multi-pass membrane protein</topology>
    </subcellularLocation>
</comment>
<dbReference type="GO" id="GO:0005886">
    <property type="term" value="C:plasma membrane"/>
    <property type="evidence" value="ECO:0007669"/>
    <property type="project" value="UniProtKB-SubCell"/>
</dbReference>
<evidence type="ECO:0000256" key="7">
    <source>
        <dbReference type="ARBA" id="ARBA00022688"/>
    </source>
</evidence>
<comment type="catalytic activity">
    <reaction evidence="12">
        <text>all-trans-octaprenyl diphosphate + 4-hydroxybenzoate = 4-hydroxy-3-(all-trans-octaprenyl)benzoate + diphosphate</text>
        <dbReference type="Rhea" id="RHEA:27782"/>
        <dbReference type="ChEBI" id="CHEBI:1617"/>
        <dbReference type="ChEBI" id="CHEBI:17879"/>
        <dbReference type="ChEBI" id="CHEBI:33019"/>
        <dbReference type="ChEBI" id="CHEBI:57711"/>
        <dbReference type="EC" id="2.5.1.39"/>
    </reaction>
</comment>
<keyword evidence="5 12" id="KW-0997">Cell inner membrane</keyword>
<comment type="similarity">
    <text evidence="3 12">Belongs to the UbiA prenyltransferase family.</text>
</comment>
<dbReference type="GO" id="GO:0008412">
    <property type="term" value="F:4-hydroxybenzoate polyprenyltransferase activity"/>
    <property type="evidence" value="ECO:0007669"/>
    <property type="project" value="UniProtKB-UniRule"/>
</dbReference>
<evidence type="ECO:0000256" key="10">
    <source>
        <dbReference type="ARBA" id="ARBA00022989"/>
    </source>
</evidence>
<accession>A0A1A6C145</accession>
<dbReference type="Gene3D" id="1.20.120.1780">
    <property type="entry name" value="UbiA prenyltransferase"/>
    <property type="match status" value="1"/>
</dbReference>
<evidence type="ECO:0000313" key="14">
    <source>
        <dbReference type="EMBL" id="OBS08286.1"/>
    </source>
</evidence>
<dbReference type="PANTHER" id="PTHR11048">
    <property type="entry name" value="PRENYLTRANSFERASES"/>
    <property type="match status" value="1"/>
</dbReference>
<feature type="transmembrane region" description="Helical" evidence="12">
    <location>
        <begin position="102"/>
        <end position="123"/>
    </location>
</feature>
<dbReference type="AlphaFoldDB" id="A0A1A6C145"/>
<proteinExistence type="inferred from homology"/>
<feature type="transmembrane region" description="Helical" evidence="12">
    <location>
        <begin position="222"/>
        <end position="241"/>
    </location>
</feature>
<feature type="transmembrane region" description="Helical" evidence="12">
    <location>
        <begin position="34"/>
        <end position="51"/>
    </location>
</feature>
<dbReference type="InterPro" id="IPR039653">
    <property type="entry name" value="Prenyltransferase"/>
</dbReference>
<organism evidence="14 15">
    <name type="scientific">Acidihalobacter prosperus</name>
    <dbReference type="NCBI Taxonomy" id="160660"/>
    <lineage>
        <taxon>Bacteria</taxon>
        <taxon>Pseudomonadati</taxon>
        <taxon>Pseudomonadota</taxon>
        <taxon>Gammaproteobacteria</taxon>
        <taxon>Chromatiales</taxon>
        <taxon>Ectothiorhodospiraceae</taxon>
        <taxon>Acidihalobacter</taxon>
    </lineage>
</organism>
<gene>
    <name evidence="12" type="primary">ubiA</name>
    <name evidence="14" type="ORF">Thpro_022536</name>
</gene>
<feature type="transmembrane region" description="Helical" evidence="12">
    <location>
        <begin position="253"/>
        <end position="273"/>
    </location>
</feature>
<dbReference type="EC" id="2.5.1.39" evidence="12 13"/>
<evidence type="ECO:0000256" key="6">
    <source>
        <dbReference type="ARBA" id="ARBA00022679"/>
    </source>
</evidence>
<evidence type="ECO:0000256" key="12">
    <source>
        <dbReference type="HAMAP-Rule" id="MF_01635"/>
    </source>
</evidence>
<dbReference type="InterPro" id="IPR044878">
    <property type="entry name" value="UbiA_sf"/>
</dbReference>
<evidence type="ECO:0000313" key="15">
    <source>
        <dbReference type="Proteomes" id="UP000029273"/>
    </source>
</evidence>
<comment type="function">
    <text evidence="12">Catalyzes the prenylation of para-hydroxybenzoate (PHB) with an all-trans polyprenyl group. Mediates the second step in the final reaction sequence of ubiquinone-8 (UQ-8) biosynthesis, which is the condensation of the polyisoprenoid side chain with PHB, generating the first membrane-bound Q intermediate 3-octaprenyl-4-hydroxybenzoate.</text>
</comment>
<feature type="transmembrane region" description="Helical" evidence="12">
    <location>
        <begin position="57"/>
        <end position="81"/>
    </location>
</feature>
<dbReference type="Gene3D" id="1.10.357.140">
    <property type="entry name" value="UbiA prenyltransferase"/>
    <property type="match status" value="1"/>
</dbReference>
<evidence type="ECO:0000256" key="1">
    <source>
        <dbReference type="ARBA" id="ARBA00001946"/>
    </source>
</evidence>
<keyword evidence="7 12" id="KW-0831">Ubiquinone biosynthesis</keyword>
<evidence type="ECO:0000256" key="3">
    <source>
        <dbReference type="ARBA" id="ARBA00005985"/>
    </source>
</evidence>
<comment type="caution">
    <text evidence="14">The sequence shown here is derived from an EMBL/GenBank/DDBJ whole genome shotgun (WGS) entry which is preliminary data.</text>
</comment>
<dbReference type="EMBL" id="JQSG02000006">
    <property type="protein sequence ID" value="OBS08286.1"/>
    <property type="molecule type" value="Genomic_DNA"/>
</dbReference>
<evidence type="ECO:0000256" key="9">
    <source>
        <dbReference type="ARBA" id="ARBA00022842"/>
    </source>
</evidence>
<keyword evidence="8 12" id="KW-0812">Transmembrane</keyword>
<feature type="transmembrane region" description="Helical" evidence="12">
    <location>
        <begin position="129"/>
        <end position="146"/>
    </location>
</feature>
<dbReference type="FunFam" id="1.10.357.140:FF:000002">
    <property type="entry name" value="4-hydroxybenzoate octaprenyltransferase"/>
    <property type="match status" value="1"/>
</dbReference>
<dbReference type="OrthoDB" id="9782418at2"/>
<dbReference type="STRING" id="160660.BJI67_15070"/>
<dbReference type="PANTHER" id="PTHR11048:SF28">
    <property type="entry name" value="4-HYDROXYBENZOATE POLYPRENYLTRANSFERASE, MITOCHONDRIAL"/>
    <property type="match status" value="1"/>
</dbReference>
<dbReference type="RefSeq" id="WP_065089713.1">
    <property type="nucleotide sequence ID" value="NZ_JQSG02000006.1"/>
</dbReference>
<dbReference type="PROSITE" id="PS00943">
    <property type="entry name" value="UBIA"/>
    <property type="match status" value="1"/>
</dbReference>
<dbReference type="HAMAP" id="MF_01635">
    <property type="entry name" value="UbiA"/>
    <property type="match status" value="1"/>
</dbReference>
<evidence type="ECO:0000256" key="2">
    <source>
        <dbReference type="ARBA" id="ARBA00004141"/>
    </source>
</evidence>
<keyword evidence="6 12" id="KW-0808">Transferase</keyword>